<reference evidence="3" key="1">
    <citation type="submission" date="2017-03" db="EMBL/GenBank/DDBJ databases">
        <title>Phytopthora megakarya and P. palmivora, two closely related causual agents of cacao black pod achieved similar genome size and gene model numbers by different mechanisms.</title>
        <authorList>
            <person name="Ali S."/>
            <person name="Shao J."/>
            <person name="Larry D.J."/>
            <person name="Kronmiller B."/>
            <person name="Shen D."/>
            <person name="Strem M.D."/>
            <person name="Melnick R.L."/>
            <person name="Guiltinan M.J."/>
            <person name="Tyler B.M."/>
            <person name="Meinhardt L.W."/>
            <person name="Bailey B.A."/>
        </authorList>
    </citation>
    <scope>NUCLEOTIDE SEQUENCE [LARGE SCALE GENOMIC DNA]</scope>
    <source>
        <strain evidence="3">zdho120</strain>
    </source>
</reference>
<sequence>MCTDRIGDPNTQLEQLTQYPGLSTDEYGPTQEILELAESHLRLFFYFMSPRLWRRYATESNRYYHQHLNERHKNLAATNVQEIMYFYGKRSNTKVEPHEILHCMGLLVT</sequence>
<feature type="compositionally biased region" description="Polar residues" evidence="1">
    <location>
        <begin position="9"/>
        <end position="21"/>
    </location>
</feature>
<organism evidence="2 3">
    <name type="scientific">Phytophthora megakarya</name>
    <dbReference type="NCBI Taxonomy" id="4795"/>
    <lineage>
        <taxon>Eukaryota</taxon>
        <taxon>Sar</taxon>
        <taxon>Stramenopiles</taxon>
        <taxon>Oomycota</taxon>
        <taxon>Peronosporomycetes</taxon>
        <taxon>Peronosporales</taxon>
        <taxon>Peronosporaceae</taxon>
        <taxon>Phytophthora</taxon>
    </lineage>
</organism>
<keyword evidence="3" id="KW-1185">Reference proteome</keyword>
<accession>A0A225WT86</accession>
<dbReference type="Proteomes" id="UP000198211">
    <property type="component" value="Unassembled WGS sequence"/>
</dbReference>
<evidence type="ECO:0000313" key="2">
    <source>
        <dbReference type="EMBL" id="OWZ20795.1"/>
    </source>
</evidence>
<name>A0A225WT86_9STRA</name>
<dbReference type="AlphaFoldDB" id="A0A225WT86"/>
<gene>
    <name evidence="2" type="ORF">PHMEG_0004752</name>
</gene>
<comment type="caution">
    <text evidence="2">The sequence shown here is derived from an EMBL/GenBank/DDBJ whole genome shotgun (WGS) entry which is preliminary data.</text>
</comment>
<proteinExistence type="predicted"/>
<protein>
    <submittedName>
        <fullName evidence="2">Uncharacterized protein</fullName>
    </submittedName>
</protein>
<evidence type="ECO:0000256" key="1">
    <source>
        <dbReference type="SAM" id="MobiDB-lite"/>
    </source>
</evidence>
<dbReference type="EMBL" id="NBNE01000289">
    <property type="protein sequence ID" value="OWZ20795.1"/>
    <property type="molecule type" value="Genomic_DNA"/>
</dbReference>
<dbReference type="OrthoDB" id="129201at2759"/>
<feature type="region of interest" description="Disordered" evidence="1">
    <location>
        <begin position="1"/>
        <end position="24"/>
    </location>
</feature>
<evidence type="ECO:0000313" key="3">
    <source>
        <dbReference type="Proteomes" id="UP000198211"/>
    </source>
</evidence>